<evidence type="ECO:0000313" key="6">
    <source>
        <dbReference type="Proteomes" id="UP000326865"/>
    </source>
</evidence>
<protein>
    <submittedName>
        <fullName evidence="1">Uncharacterized protein</fullName>
    </submittedName>
</protein>
<dbReference type="OrthoDB" id="325849at2157"/>
<evidence type="ECO:0000313" key="1">
    <source>
        <dbReference type="EMBL" id="KAB7514842.1"/>
    </source>
</evidence>
<proteinExistence type="predicted"/>
<dbReference type="RefSeq" id="WP_152119054.1">
    <property type="nucleotide sequence ID" value="NZ_QJOW01000001.1"/>
</dbReference>
<dbReference type="Proteomes" id="UP000326302">
    <property type="component" value="Unassembled WGS sequence"/>
</dbReference>
<dbReference type="InterPro" id="IPR055741">
    <property type="entry name" value="DUF7317"/>
</dbReference>
<accession>A0A5N5UKD4</accession>
<evidence type="ECO:0000313" key="5">
    <source>
        <dbReference type="Proteomes" id="UP000326302"/>
    </source>
</evidence>
<dbReference type="EMBL" id="QJOW01000001">
    <property type="protein sequence ID" value="KAB7518154.1"/>
    <property type="molecule type" value="Genomic_DNA"/>
</dbReference>
<dbReference type="EMBL" id="QMDY01000002">
    <property type="protein sequence ID" value="KAB7519272.1"/>
    <property type="molecule type" value="Genomic_DNA"/>
</dbReference>
<comment type="caution">
    <text evidence="1">The sequence shown here is derived from an EMBL/GenBank/DDBJ whole genome shotgun (WGS) entry which is preliminary data.</text>
</comment>
<name>A0A5N5UB01_9EURY</name>
<organism evidence="1 6">
    <name type="scientific">Halosegnis rubeus</name>
    <dbReference type="NCBI Taxonomy" id="2212850"/>
    <lineage>
        <taxon>Archaea</taxon>
        <taxon>Methanobacteriati</taxon>
        <taxon>Methanobacteriota</taxon>
        <taxon>Stenosarchaea group</taxon>
        <taxon>Halobacteria</taxon>
        <taxon>Halobacteriales</taxon>
        <taxon>Natronomonadaceae</taxon>
        <taxon>Halosegnis</taxon>
    </lineage>
</organism>
<evidence type="ECO:0000313" key="2">
    <source>
        <dbReference type="EMBL" id="KAB7518154.1"/>
    </source>
</evidence>
<evidence type="ECO:0000313" key="4">
    <source>
        <dbReference type="Proteomes" id="UP000326207"/>
    </source>
</evidence>
<sequence>MHTHALETAVTLYESDTYTLSMAAQQAGVEESRLVDCLARRGIDTTGAVPEDVKAAGRAAAD</sequence>
<dbReference type="Proteomes" id="UP000326207">
    <property type="component" value="Unassembled WGS sequence"/>
</dbReference>
<dbReference type="Pfam" id="PF24001">
    <property type="entry name" value="DUF7317"/>
    <property type="match status" value="1"/>
</dbReference>
<keyword evidence="6" id="KW-1185">Reference proteome</keyword>
<gene>
    <name evidence="1" type="ORF">DM867_06965</name>
    <name evidence="2" type="ORF">DMP03_01985</name>
    <name evidence="3" type="ORF">DP108_03950</name>
</gene>
<evidence type="ECO:0000313" key="3">
    <source>
        <dbReference type="EMBL" id="KAB7519272.1"/>
    </source>
</evidence>
<reference evidence="4 5" key="1">
    <citation type="submission" date="2019-10" db="EMBL/GenBank/DDBJ databases">
        <title>Unraveling microbial dark matter from salterns through culturing: the case of the genus Halosegnis.</title>
        <authorList>
            <person name="Duran-Viseras A."/>
            <person name="Andrei A.-S."/>
            <person name="Vera-Gargallo B."/>
            <person name="Ghai R."/>
            <person name="Sanchez-Porro C."/>
            <person name="Ventosa A."/>
        </authorList>
    </citation>
    <scope>NUCLEOTIDE SEQUENCE [LARGE SCALE GENOMIC DNA]</scope>
    <source>
        <strain evidence="2 5">F17-44</strain>
        <strain evidence="1 6">F18-79</strain>
        <strain evidence="3 4">F19-13</strain>
    </source>
</reference>
<dbReference type="AlphaFoldDB" id="A0A5N5UB01"/>
<dbReference type="Proteomes" id="UP000326865">
    <property type="component" value="Unassembled WGS sequence"/>
</dbReference>
<accession>A0A5N5UB01</accession>
<accession>A0A5N5UHG5</accession>
<dbReference type="EMBL" id="QKKZ01000002">
    <property type="protein sequence ID" value="KAB7514842.1"/>
    <property type="molecule type" value="Genomic_DNA"/>
</dbReference>